<accession>I2Q078</accession>
<dbReference type="STRING" id="596152.DesU5LDRAFT_1499"/>
<dbReference type="HOGENOM" id="CLU_097481_0_1_7"/>
<gene>
    <name evidence="1" type="ORF">DesU5LDRAFT_1499</name>
</gene>
<proteinExistence type="predicted"/>
<dbReference type="Pfam" id="PF07799">
    <property type="entry name" value="DUF1643"/>
    <property type="match status" value="1"/>
</dbReference>
<reference evidence="1" key="1">
    <citation type="submission" date="2011-11" db="EMBL/GenBank/DDBJ databases">
        <title>Improved High-Quality Draft sequence of Desulfovibrio sp. U5L.</title>
        <authorList>
            <consortium name="US DOE Joint Genome Institute"/>
            <person name="Lucas S."/>
            <person name="Han J."/>
            <person name="Lapidus A."/>
            <person name="Cheng J.-F."/>
            <person name="Goodwin L."/>
            <person name="Pitluck S."/>
            <person name="Peters L."/>
            <person name="Ovchinnikova G."/>
            <person name="Held B."/>
            <person name="Detter J.C."/>
            <person name="Han C."/>
            <person name="Tapia R."/>
            <person name="Land M."/>
            <person name="Hauser L."/>
            <person name="Kyrpides N."/>
            <person name="Ivanova N."/>
            <person name="Pagani I."/>
            <person name="Gabster J."/>
            <person name="Walker C."/>
            <person name="Stolyar S."/>
            <person name="Stahl D."/>
            <person name="Arkin A."/>
            <person name="Dehal P."/>
            <person name="Hazen T."/>
            <person name="Woyke T."/>
        </authorList>
    </citation>
    <scope>NUCLEOTIDE SEQUENCE [LARGE SCALE GENOMIC DNA]</scope>
    <source>
        <strain evidence="1">U5L</strain>
    </source>
</reference>
<name>I2Q078_9BACT</name>
<sequence length="165" mass="18157">MLICSTPYVCRAIIHGPWRYRLTRSWGGDPANLVWIMLNLSVADAAVDDPTIRRVRGFSGAWGFEGFTVVNLFAEIQTDPAMMGKGCDPVGPENDDYIARAARAAQRIVCAWGAGIRQERAQRPKAVLGMLLGAPLYCLGRAKDGSPRHPLYVRGDQHLEVFSPC</sequence>
<protein>
    <recommendedName>
        <fullName evidence="2">DUF1643 domain-containing protein</fullName>
    </recommendedName>
</protein>
<evidence type="ECO:0008006" key="2">
    <source>
        <dbReference type="Google" id="ProtNLM"/>
    </source>
</evidence>
<dbReference type="InterPro" id="IPR012441">
    <property type="entry name" value="DUF1643"/>
</dbReference>
<evidence type="ECO:0000313" key="1">
    <source>
        <dbReference type="EMBL" id="EIG53184.1"/>
    </source>
</evidence>
<dbReference type="EMBL" id="JH600068">
    <property type="protein sequence ID" value="EIG53184.1"/>
    <property type="molecule type" value="Genomic_DNA"/>
</dbReference>
<dbReference type="eggNOG" id="COG4333">
    <property type="taxonomic scope" value="Bacteria"/>
</dbReference>
<organism evidence="1">
    <name type="scientific">Desulfovibrio sp. U5L</name>
    <dbReference type="NCBI Taxonomy" id="596152"/>
    <lineage>
        <taxon>Bacteria</taxon>
        <taxon>Pseudomonadati</taxon>
        <taxon>Thermodesulfobacteriota</taxon>
        <taxon>Desulfovibrionia</taxon>
        <taxon>Desulfovibrionales</taxon>
        <taxon>Desulfovibrionaceae</taxon>
        <taxon>Desulfovibrio</taxon>
    </lineage>
</organism>
<dbReference type="AlphaFoldDB" id="I2Q078"/>